<comment type="subcellular location">
    <subcellularLocation>
        <location evidence="1 11">Cytoplasm</location>
    </subcellularLocation>
</comment>
<keyword evidence="6 11" id="KW-0028">Amino-acid biosynthesis</keyword>
<evidence type="ECO:0000313" key="14">
    <source>
        <dbReference type="Proteomes" id="UP000319212"/>
    </source>
</evidence>
<evidence type="ECO:0000256" key="8">
    <source>
        <dbReference type="ARBA" id="ARBA00023239"/>
    </source>
</evidence>
<dbReference type="UniPathway" id="UPA00031">
    <property type="reaction ID" value="UER00010"/>
</dbReference>
<evidence type="ECO:0000313" key="13">
    <source>
        <dbReference type="EMBL" id="TPG28464.1"/>
    </source>
</evidence>
<dbReference type="HAMAP" id="MF_01013">
    <property type="entry name" value="HisF"/>
    <property type="match status" value="1"/>
</dbReference>
<dbReference type="InterPro" id="IPR006062">
    <property type="entry name" value="His_biosynth"/>
</dbReference>
<dbReference type="GO" id="GO:0005737">
    <property type="term" value="C:cytoplasm"/>
    <property type="evidence" value="ECO:0007669"/>
    <property type="project" value="UniProtKB-SubCell"/>
</dbReference>
<evidence type="ECO:0000256" key="6">
    <source>
        <dbReference type="ARBA" id="ARBA00022605"/>
    </source>
</evidence>
<dbReference type="RefSeq" id="WP_140839982.1">
    <property type="nucleotide sequence ID" value="NZ_RCZI01000002.1"/>
</dbReference>
<keyword evidence="8 11" id="KW-0456">Lyase</keyword>
<feature type="active site" evidence="11">
    <location>
        <position position="130"/>
    </location>
</feature>
<name>A0A502DTW4_9BURK</name>
<dbReference type="GO" id="GO:0016829">
    <property type="term" value="F:lyase activity"/>
    <property type="evidence" value="ECO:0007669"/>
    <property type="project" value="UniProtKB-KW"/>
</dbReference>
<dbReference type="Pfam" id="PF00977">
    <property type="entry name" value="His_biosynth"/>
    <property type="match status" value="1"/>
</dbReference>
<dbReference type="SUPFAM" id="SSF51366">
    <property type="entry name" value="Ribulose-phoshate binding barrel"/>
    <property type="match status" value="1"/>
</dbReference>
<dbReference type="EC" id="4.3.2.10" evidence="11"/>
<evidence type="ECO:0000256" key="9">
    <source>
        <dbReference type="ARBA" id="ARBA00025475"/>
    </source>
</evidence>
<dbReference type="CDD" id="cd04731">
    <property type="entry name" value="HisF"/>
    <property type="match status" value="1"/>
</dbReference>
<dbReference type="EMBL" id="RCZI01000002">
    <property type="protein sequence ID" value="TPG28464.1"/>
    <property type="molecule type" value="Genomic_DNA"/>
</dbReference>
<dbReference type="Proteomes" id="UP000319212">
    <property type="component" value="Unassembled WGS sequence"/>
</dbReference>
<evidence type="ECO:0000256" key="10">
    <source>
        <dbReference type="ARBA" id="ARBA00047838"/>
    </source>
</evidence>
<evidence type="ECO:0000256" key="11">
    <source>
        <dbReference type="HAMAP-Rule" id="MF_01013"/>
    </source>
</evidence>
<comment type="catalytic activity">
    <reaction evidence="10 11">
        <text>5-[(5-phospho-1-deoxy-D-ribulos-1-ylimino)methylamino]-1-(5-phospho-beta-D-ribosyl)imidazole-4-carboxamide + L-glutamine = D-erythro-1-(imidazol-4-yl)glycerol 3-phosphate + 5-amino-1-(5-phospho-beta-D-ribosyl)imidazole-4-carboxamide + L-glutamate + H(+)</text>
        <dbReference type="Rhea" id="RHEA:24793"/>
        <dbReference type="ChEBI" id="CHEBI:15378"/>
        <dbReference type="ChEBI" id="CHEBI:29985"/>
        <dbReference type="ChEBI" id="CHEBI:58278"/>
        <dbReference type="ChEBI" id="CHEBI:58359"/>
        <dbReference type="ChEBI" id="CHEBI:58475"/>
        <dbReference type="ChEBI" id="CHEBI:58525"/>
        <dbReference type="EC" id="4.3.2.10"/>
    </reaction>
</comment>
<dbReference type="OrthoDB" id="9781903at2"/>
<evidence type="ECO:0000256" key="4">
    <source>
        <dbReference type="ARBA" id="ARBA00011152"/>
    </source>
</evidence>
<protein>
    <recommendedName>
        <fullName evidence="11">Imidazole glycerol phosphate synthase subunit HisF</fullName>
        <ecNumber evidence="11">4.3.2.10</ecNumber>
    </recommendedName>
    <alternativeName>
        <fullName evidence="11">IGP synthase cyclase subunit</fullName>
    </alternativeName>
    <alternativeName>
        <fullName evidence="11">IGP synthase subunit HisF</fullName>
    </alternativeName>
    <alternativeName>
        <fullName evidence="11">ImGP synthase subunit HisF</fullName>
        <shortName evidence="11">IGPS subunit HisF</shortName>
    </alternativeName>
</protein>
<evidence type="ECO:0000256" key="5">
    <source>
        <dbReference type="ARBA" id="ARBA00022490"/>
    </source>
</evidence>
<sequence>MLAKRIIPCLDVTGGRVVKGVNFVELRDAGDPVEIAARYNAQGADELTFLDITATSDGRDLILPIIEAVASQVFIPLTVGGGVRTVDDVRRLLNAGADKTSFNSAAIANPQVIEDASQKYGAQCIVVAIDAKRRTPEDAATRGPGWDVYSHGGRKNTGLDAVQWATEMARRGAGEILLTSMDRDGTKSGFDLALTRAVSDAVGVPVIASGGVGALDHLSDGIQIGGADAVLAASIFHYGEFTVGEAKAQMAARGIPVRR</sequence>
<reference evidence="13 14" key="1">
    <citation type="journal article" date="2019" name="Environ. Microbiol.">
        <title>Species interactions and distinct microbial communities in high Arctic permafrost affected cryosols are associated with the CH4 and CO2 gas fluxes.</title>
        <authorList>
            <person name="Altshuler I."/>
            <person name="Hamel J."/>
            <person name="Turney S."/>
            <person name="Magnuson E."/>
            <person name="Levesque R."/>
            <person name="Greer C."/>
            <person name="Whyte L.G."/>
        </authorList>
    </citation>
    <scope>NUCLEOTIDE SEQUENCE [LARGE SCALE GENOMIC DNA]</scope>
    <source>
        <strain evidence="13 14">S06.C</strain>
    </source>
</reference>
<dbReference type="AlphaFoldDB" id="A0A502DTW4"/>
<evidence type="ECO:0000256" key="1">
    <source>
        <dbReference type="ARBA" id="ARBA00004496"/>
    </source>
</evidence>
<feature type="active site" evidence="11">
    <location>
        <position position="11"/>
    </location>
</feature>
<evidence type="ECO:0000256" key="7">
    <source>
        <dbReference type="ARBA" id="ARBA00023102"/>
    </source>
</evidence>
<keyword evidence="5 11" id="KW-0963">Cytoplasm</keyword>
<keyword evidence="7 11" id="KW-0368">Histidine biosynthesis</keyword>
<proteinExistence type="inferred from homology"/>
<dbReference type="InterPro" id="IPR013785">
    <property type="entry name" value="Aldolase_TIM"/>
</dbReference>
<comment type="function">
    <text evidence="9 11">IGPS catalyzes the conversion of PRFAR and glutamine to IGP, AICAR and glutamate. The HisF subunit catalyzes the cyclization activity that produces IGP and AICAR from PRFAR using the ammonia provided by the HisH subunit.</text>
</comment>
<comment type="subunit">
    <text evidence="4 11">Heterodimer of HisH and HisF.</text>
</comment>
<accession>A0A502DTW4</accession>
<dbReference type="NCBIfam" id="TIGR00735">
    <property type="entry name" value="hisF"/>
    <property type="match status" value="1"/>
</dbReference>
<dbReference type="PANTHER" id="PTHR21235:SF2">
    <property type="entry name" value="IMIDAZOLE GLYCEROL PHOSPHATE SYNTHASE HISHF"/>
    <property type="match status" value="1"/>
</dbReference>
<dbReference type="PANTHER" id="PTHR21235">
    <property type="entry name" value="IMIDAZOLE GLYCEROL PHOSPHATE SYNTHASE SUBUNIT HISF/H IGP SYNTHASE SUBUNIT HISF/H"/>
    <property type="match status" value="1"/>
</dbReference>
<evidence type="ECO:0000256" key="3">
    <source>
        <dbReference type="ARBA" id="ARBA00009667"/>
    </source>
</evidence>
<comment type="similarity">
    <text evidence="3 11 12">Belongs to the HisA/HisF family.</text>
</comment>
<evidence type="ECO:0000256" key="12">
    <source>
        <dbReference type="RuleBase" id="RU003657"/>
    </source>
</evidence>
<dbReference type="GO" id="GO:0000105">
    <property type="term" value="P:L-histidine biosynthetic process"/>
    <property type="evidence" value="ECO:0007669"/>
    <property type="project" value="UniProtKB-UniRule"/>
</dbReference>
<dbReference type="InterPro" id="IPR011060">
    <property type="entry name" value="RibuloseP-bd_barrel"/>
</dbReference>
<comment type="pathway">
    <text evidence="2 11">Amino-acid biosynthesis; L-histidine biosynthesis; L-histidine from 5-phospho-alpha-D-ribose 1-diphosphate: step 5/9.</text>
</comment>
<gene>
    <name evidence="11 13" type="primary">hisF</name>
    <name evidence="13" type="ORF">EAH82_06540</name>
</gene>
<dbReference type="FunFam" id="3.20.20.70:FF:000006">
    <property type="entry name" value="Imidazole glycerol phosphate synthase subunit HisF"/>
    <property type="match status" value="1"/>
</dbReference>
<dbReference type="InterPro" id="IPR050064">
    <property type="entry name" value="IGPS_HisA/HisF"/>
</dbReference>
<evidence type="ECO:0000256" key="2">
    <source>
        <dbReference type="ARBA" id="ARBA00005091"/>
    </source>
</evidence>
<dbReference type="GO" id="GO:0000107">
    <property type="term" value="F:imidazoleglycerol-phosphate synthase activity"/>
    <property type="evidence" value="ECO:0007669"/>
    <property type="project" value="UniProtKB-UniRule"/>
</dbReference>
<dbReference type="InterPro" id="IPR004651">
    <property type="entry name" value="HisF"/>
</dbReference>
<organism evidence="13 14">
    <name type="scientific">Variovorax guangxiensis</name>
    <dbReference type="NCBI Taxonomy" id="1775474"/>
    <lineage>
        <taxon>Bacteria</taxon>
        <taxon>Pseudomonadati</taxon>
        <taxon>Pseudomonadota</taxon>
        <taxon>Betaproteobacteria</taxon>
        <taxon>Burkholderiales</taxon>
        <taxon>Comamonadaceae</taxon>
        <taxon>Variovorax</taxon>
    </lineage>
</organism>
<comment type="caution">
    <text evidence="13">The sequence shown here is derived from an EMBL/GenBank/DDBJ whole genome shotgun (WGS) entry which is preliminary data.</text>
</comment>
<dbReference type="Gene3D" id="3.20.20.70">
    <property type="entry name" value="Aldolase class I"/>
    <property type="match status" value="1"/>
</dbReference>